<keyword evidence="4 9" id="KW-0812">Transmembrane</keyword>
<dbReference type="PROSITE" id="PS50893">
    <property type="entry name" value="ABC_TRANSPORTER_2"/>
    <property type="match status" value="1"/>
</dbReference>
<keyword evidence="7 9" id="KW-1133">Transmembrane helix</keyword>
<dbReference type="PROSITE" id="PS00211">
    <property type="entry name" value="ABC_TRANSPORTER_1"/>
    <property type="match status" value="1"/>
</dbReference>
<evidence type="ECO:0000256" key="6">
    <source>
        <dbReference type="ARBA" id="ARBA00022840"/>
    </source>
</evidence>
<feature type="transmembrane region" description="Helical" evidence="9">
    <location>
        <begin position="160"/>
        <end position="180"/>
    </location>
</feature>
<dbReference type="SUPFAM" id="SSF52540">
    <property type="entry name" value="P-loop containing nucleoside triphosphate hydrolases"/>
    <property type="match status" value="1"/>
</dbReference>
<dbReference type="InterPro" id="IPR003439">
    <property type="entry name" value="ABC_transporter-like_ATP-bd"/>
</dbReference>
<keyword evidence="6 12" id="KW-0067">ATP-binding</keyword>
<dbReference type="InterPro" id="IPR027417">
    <property type="entry name" value="P-loop_NTPase"/>
</dbReference>
<dbReference type="Gene3D" id="1.20.1560.10">
    <property type="entry name" value="ABC transporter type 1, transmembrane domain"/>
    <property type="match status" value="1"/>
</dbReference>
<dbReference type="InterPro" id="IPR039421">
    <property type="entry name" value="Type_1_exporter"/>
</dbReference>
<dbReference type="GO" id="GO:0015421">
    <property type="term" value="F:ABC-type oligopeptide transporter activity"/>
    <property type="evidence" value="ECO:0007669"/>
    <property type="project" value="TreeGrafter"/>
</dbReference>
<dbReference type="FunFam" id="3.40.50.300:FF:000221">
    <property type="entry name" value="Multidrug ABC transporter ATP-binding protein"/>
    <property type="match status" value="1"/>
</dbReference>
<evidence type="ECO:0000313" key="13">
    <source>
        <dbReference type="Proteomes" id="UP000005953"/>
    </source>
</evidence>
<feature type="domain" description="ABC transmembrane type-1" evidence="11">
    <location>
        <begin position="19"/>
        <end position="303"/>
    </location>
</feature>
<protein>
    <submittedName>
        <fullName evidence="12">ABC transporter, ATP-binding protein</fullName>
    </submittedName>
</protein>
<evidence type="ECO:0000256" key="8">
    <source>
        <dbReference type="ARBA" id="ARBA00023136"/>
    </source>
</evidence>
<evidence type="ECO:0000259" key="11">
    <source>
        <dbReference type="PROSITE" id="PS50929"/>
    </source>
</evidence>
<evidence type="ECO:0000313" key="12">
    <source>
        <dbReference type="EMBL" id="EAR08589.1"/>
    </source>
</evidence>
<comment type="subcellular location">
    <subcellularLocation>
        <location evidence="1">Cell membrane</location>
        <topology evidence="1">Multi-pass membrane protein</topology>
    </subcellularLocation>
</comment>
<evidence type="ECO:0000256" key="4">
    <source>
        <dbReference type="ARBA" id="ARBA00022692"/>
    </source>
</evidence>
<reference evidence="12 13" key="1">
    <citation type="submission" date="2006-02" db="EMBL/GenBank/DDBJ databases">
        <authorList>
            <person name="Pinhassi J."/>
            <person name="Pedros-Alio C."/>
            <person name="Ferriera S."/>
            <person name="Johnson J."/>
            <person name="Kravitz S."/>
            <person name="Halpern A."/>
            <person name="Remington K."/>
            <person name="Beeson K."/>
            <person name="Tran B."/>
            <person name="Rogers Y.-H."/>
            <person name="Friedman R."/>
            <person name="Venter J.C."/>
        </authorList>
    </citation>
    <scope>NUCLEOTIDE SEQUENCE [LARGE SCALE GENOMIC DNA]</scope>
    <source>
        <strain evidence="12 13">MED297</strain>
    </source>
</reference>
<feature type="transmembrane region" description="Helical" evidence="9">
    <location>
        <begin position="61"/>
        <end position="78"/>
    </location>
</feature>
<organism evidence="12 13">
    <name type="scientific">Reinekea blandensis MED297</name>
    <dbReference type="NCBI Taxonomy" id="314283"/>
    <lineage>
        <taxon>Bacteria</taxon>
        <taxon>Pseudomonadati</taxon>
        <taxon>Pseudomonadota</taxon>
        <taxon>Gammaproteobacteria</taxon>
        <taxon>Oceanospirillales</taxon>
        <taxon>Saccharospirillaceae</taxon>
        <taxon>Reinekea</taxon>
    </lineage>
</organism>
<dbReference type="OrthoDB" id="9806127at2"/>
<name>A4BGU3_9GAMM</name>
<keyword evidence="13" id="KW-1185">Reference proteome</keyword>
<evidence type="ECO:0000256" key="2">
    <source>
        <dbReference type="ARBA" id="ARBA00022448"/>
    </source>
</evidence>
<dbReference type="InterPro" id="IPR036640">
    <property type="entry name" value="ABC1_TM_sf"/>
</dbReference>
<accession>A4BGU3</accession>
<evidence type="ECO:0000256" key="3">
    <source>
        <dbReference type="ARBA" id="ARBA00022475"/>
    </source>
</evidence>
<dbReference type="SMART" id="SM00382">
    <property type="entry name" value="AAA"/>
    <property type="match status" value="1"/>
</dbReference>
<keyword evidence="5" id="KW-0547">Nucleotide-binding</keyword>
<dbReference type="RefSeq" id="WP_008047172.1">
    <property type="nucleotide sequence ID" value="NZ_CH724153.1"/>
</dbReference>
<comment type="caution">
    <text evidence="12">The sequence shown here is derived from an EMBL/GenBank/DDBJ whole genome shotgun (WGS) entry which is preliminary data.</text>
</comment>
<dbReference type="Proteomes" id="UP000005953">
    <property type="component" value="Unassembled WGS sequence"/>
</dbReference>
<dbReference type="GO" id="GO:0005886">
    <property type="term" value="C:plasma membrane"/>
    <property type="evidence" value="ECO:0007669"/>
    <property type="project" value="UniProtKB-SubCell"/>
</dbReference>
<evidence type="ECO:0000256" key="9">
    <source>
        <dbReference type="SAM" id="Phobius"/>
    </source>
</evidence>
<dbReference type="EMBL" id="AAOE01000018">
    <property type="protein sequence ID" value="EAR08589.1"/>
    <property type="molecule type" value="Genomic_DNA"/>
</dbReference>
<dbReference type="GO" id="GO:0016887">
    <property type="term" value="F:ATP hydrolysis activity"/>
    <property type="evidence" value="ECO:0007669"/>
    <property type="project" value="InterPro"/>
</dbReference>
<dbReference type="GO" id="GO:0005524">
    <property type="term" value="F:ATP binding"/>
    <property type="evidence" value="ECO:0007669"/>
    <property type="project" value="UniProtKB-KW"/>
</dbReference>
<dbReference type="STRING" id="314283.MED297_02755"/>
<dbReference type="PANTHER" id="PTHR43394">
    <property type="entry name" value="ATP-DEPENDENT PERMEASE MDL1, MITOCHONDRIAL"/>
    <property type="match status" value="1"/>
</dbReference>
<feature type="domain" description="ABC transporter" evidence="10">
    <location>
        <begin position="338"/>
        <end position="575"/>
    </location>
</feature>
<evidence type="ECO:0000256" key="1">
    <source>
        <dbReference type="ARBA" id="ARBA00004651"/>
    </source>
</evidence>
<dbReference type="Pfam" id="PF00005">
    <property type="entry name" value="ABC_tran"/>
    <property type="match status" value="1"/>
</dbReference>
<dbReference type="Pfam" id="PF00664">
    <property type="entry name" value="ABC_membrane"/>
    <property type="match status" value="1"/>
</dbReference>
<dbReference type="InterPro" id="IPR003593">
    <property type="entry name" value="AAA+_ATPase"/>
</dbReference>
<evidence type="ECO:0000256" key="5">
    <source>
        <dbReference type="ARBA" id="ARBA00022741"/>
    </source>
</evidence>
<evidence type="ECO:0000256" key="7">
    <source>
        <dbReference type="ARBA" id="ARBA00022989"/>
    </source>
</evidence>
<dbReference type="Gene3D" id="3.40.50.300">
    <property type="entry name" value="P-loop containing nucleotide triphosphate hydrolases"/>
    <property type="match status" value="1"/>
</dbReference>
<evidence type="ECO:0000259" key="10">
    <source>
        <dbReference type="PROSITE" id="PS50893"/>
    </source>
</evidence>
<proteinExistence type="predicted"/>
<feature type="transmembrane region" description="Helical" evidence="9">
    <location>
        <begin position="280"/>
        <end position="301"/>
    </location>
</feature>
<gene>
    <name evidence="12" type="ORF">MED297_02755</name>
</gene>
<sequence>MTKRQFILHYFLLNKWSYLIAFVCIFLVNWLQVEIPRYIQQAIDLLGTAEAAAQHDLNRNVMFVVVFSLIMVGVRIMSRMFALNPGRITEAQLKNDLFFRLNRLPNAFHQKFASGKLISIINNDLNGIRLFYGIGFLQLVNVIFALSLTPIWMWRISPSLMLYSVIPVVLAFFVFNQGFIRMRKYHTQRMHRLQRLSEQLMNYLSGIDLIKNQQMGPWVKQEINRVNEELLDTIMRVTRIQTFIMPLLDYANDLMKVVILGLGGYMLLQQNLTLGEITAFLSYSALLALPLAQLGRIAVVYQMGMVSVESVQSILNAEIPKIDLQASSESESSTTQTLSVRDLTFAYPGQDSPTLRNVSFDIQPGEKVGVLGSIGSGKSTLVNCINHHLDVPAGHIFWGEEDIAQMPRRHWRRFIRTMTQEPYLFSDTVEANIRFGTEGESIDRGQVEEVLSLSQLAEDVSRFQSGDQTLVGEKGIMLSGGQKQRLSIARALLSPADLIIMDNVLSAVDYETERKILGGLFNRIGDQSVLVVSHRISALESLDKILVLHEGEVIARGTHEELLANSDYYRETWELQQHDVEEQV</sequence>
<keyword evidence="3" id="KW-1003">Cell membrane</keyword>
<feature type="transmembrane region" description="Helical" evidence="9">
    <location>
        <begin position="130"/>
        <end position="154"/>
    </location>
</feature>
<dbReference type="InterPro" id="IPR011527">
    <property type="entry name" value="ABC1_TM_dom"/>
</dbReference>
<dbReference type="SUPFAM" id="SSF90123">
    <property type="entry name" value="ABC transporter transmembrane region"/>
    <property type="match status" value="1"/>
</dbReference>
<dbReference type="PROSITE" id="PS50929">
    <property type="entry name" value="ABC_TM1F"/>
    <property type="match status" value="1"/>
</dbReference>
<dbReference type="HOGENOM" id="CLU_000604_84_3_6"/>
<feature type="transmembrane region" description="Helical" evidence="9">
    <location>
        <begin position="12"/>
        <end position="31"/>
    </location>
</feature>
<keyword evidence="2" id="KW-0813">Transport</keyword>
<dbReference type="InterPro" id="IPR017871">
    <property type="entry name" value="ABC_transporter-like_CS"/>
</dbReference>
<dbReference type="AlphaFoldDB" id="A4BGU3"/>
<keyword evidence="8 9" id="KW-0472">Membrane</keyword>
<dbReference type="PANTHER" id="PTHR43394:SF1">
    <property type="entry name" value="ATP-BINDING CASSETTE SUB-FAMILY B MEMBER 10, MITOCHONDRIAL"/>
    <property type="match status" value="1"/>
</dbReference>